<dbReference type="GO" id="GO:0032259">
    <property type="term" value="P:methylation"/>
    <property type="evidence" value="ECO:0007669"/>
    <property type="project" value="InterPro"/>
</dbReference>
<dbReference type="Gene3D" id="3.40.50.150">
    <property type="entry name" value="Vaccinia Virus protein VP39"/>
    <property type="match status" value="1"/>
</dbReference>
<feature type="domain" description="Ribosomal RNA methyltransferase FtsJ" evidence="2">
    <location>
        <begin position="93"/>
        <end position="241"/>
    </location>
</feature>
<dbReference type="InterPro" id="IPR002877">
    <property type="entry name" value="RNA_MeTrfase_FtsJ_dom"/>
</dbReference>
<dbReference type="Pfam" id="PF01728">
    <property type="entry name" value="FtsJ"/>
    <property type="match status" value="1"/>
</dbReference>
<feature type="region of interest" description="Disordered" evidence="1">
    <location>
        <begin position="40"/>
        <end position="65"/>
    </location>
</feature>
<sequence length="409" mass="45769">MTRFAPDSESPFLATVDVDPRAQWLREDLMEREDRETIRRLDEIPAVGRSSPEADNYSDGQRSNADRVMQKHIDIDWAKAMYDSLRYMDLANNRFVRTERFLDIGCNPGGYSTYILRACPSSSGMGITLPVEDSGHGCVIPSALRPRIDIREIDLTLIDLGPNLPTLDVSRITRRHALALHLVPLPFRRHEFDLVVCDAHRSRLHPDNDISTRNRNRLLISQVLLALRAVNGGGTIFLGLSCTEPALSARILIAFTRIAESTRSLTPRLLHASRGSFYLLARDIRVGTPAYRRFVAGLEGLWHNMAFSGARGLGRDVTWAEQNLITAWDEVMAPVGVDHISRLGRPMWEVQHGALLKPLTELRLNSSYNKRPACSSIYIDICLFGIILSACTICLCAASPSYGSLFKLC</sequence>
<dbReference type="SUPFAM" id="SSF53335">
    <property type="entry name" value="S-adenosyl-L-methionine-dependent methyltransferases"/>
    <property type="match status" value="1"/>
</dbReference>
<accession>A0A8H3AJK7</accession>
<reference evidence="3" key="1">
    <citation type="submission" date="2021-01" db="EMBL/GenBank/DDBJ databases">
        <authorList>
            <person name="Kaushik A."/>
        </authorList>
    </citation>
    <scope>NUCLEOTIDE SEQUENCE</scope>
    <source>
        <strain evidence="3">AG6-10EEA</strain>
    </source>
</reference>
<evidence type="ECO:0000259" key="2">
    <source>
        <dbReference type="Pfam" id="PF01728"/>
    </source>
</evidence>
<dbReference type="InterPro" id="IPR029063">
    <property type="entry name" value="SAM-dependent_MTases_sf"/>
</dbReference>
<dbReference type="AlphaFoldDB" id="A0A8H3AJK7"/>
<gene>
    <name evidence="3" type="ORF">RDB_LOCUS13099</name>
</gene>
<proteinExistence type="predicted"/>
<evidence type="ECO:0000256" key="1">
    <source>
        <dbReference type="SAM" id="MobiDB-lite"/>
    </source>
</evidence>
<protein>
    <recommendedName>
        <fullName evidence="2">Ribosomal RNA methyltransferase FtsJ domain-containing protein</fullName>
    </recommendedName>
</protein>
<comment type="caution">
    <text evidence="3">The sequence shown here is derived from an EMBL/GenBank/DDBJ whole genome shotgun (WGS) entry which is preliminary data.</text>
</comment>
<dbReference type="GO" id="GO:0008168">
    <property type="term" value="F:methyltransferase activity"/>
    <property type="evidence" value="ECO:0007669"/>
    <property type="project" value="InterPro"/>
</dbReference>
<organism evidence="3 4">
    <name type="scientific">Rhizoctonia solani</name>
    <dbReference type="NCBI Taxonomy" id="456999"/>
    <lineage>
        <taxon>Eukaryota</taxon>
        <taxon>Fungi</taxon>
        <taxon>Dikarya</taxon>
        <taxon>Basidiomycota</taxon>
        <taxon>Agaricomycotina</taxon>
        <taxon>Agaricomycetes</taxon>
        <taxon>Cantharellales</taxon>
        <taxon>Ceratobasidiaceae</taxon>
        <taxon>Rhizoctonia</taxon>
    </lineage>
</organism>
<dbReference type="EMBL" id="CAJMXA010000224">
    <property type="protein sequence ID" value="CAE6421822.1"/>
    <property type="molecule type" value="Genomic_DNA"/>
</dbReference>
<evidence type="ECO:0000313" key="3">
    <source>
        <dbReference type="EMBL" id="CAE6421822.1"/>
    </source>
</evidence>
<name>A0A8H3AJK7_9AGAM</name>
<dbReference type="Proteomes" id="UP000663853">
    <property type="component" value="Unassembled WGS sequence"/>
</dbReference>
<evidence type="ECO:0000313" key="4">
    <source>
        <dbReference type="Proteomes" id="UP000663853"/>
    </source>
</evidence>